<sequence length="132" mass="15798">MGLEKKLKDPNCMRQYRDSLKESQHFVLYNDNDEEESVGLEWNKIKQSITQSATDNIGIEKQGRNADWFGNDCLRFVEKKNEARKIKLQHETRSKCEIYNNYRREVNTKCRKKKREIINEQLQTIQEVNSQN</sequence>
<protein>
    <submittedName>
        <fullName evidence="1">Uncharacterized protein</fullName>
    </submittedName>
</protein>
<evidence type="ECO:0000313" key="1">
    <source>
        <dbReference type="EMBL" id="KDR08928.1"/>
    </source>
</evidence>
<organism evidence="1 2">
    <name type="scientific">Zootermopsis nevadensis</name>
    <name type="common">Dampwood termite</name>
    <dbReference type="NCBI Taxonomy" id="136037"/>
    <lineage>
        <taxon>Eukaryota</taxon>
        <taxon>Metazoa</taxon>
        <taxon>Ecdysozoa</taxon>
        <taxon>Arthropoda</taxon>
        <taxon>Hexapoda</taxon>
        <taxon>Insecta</taxon>
        <taxon>Pterygota</taxon>
        <taxon>Neoptera</taxon>
        <taxon>Polyneoptera</taxon>
        <taxon>Dictyoptera</taxon>
        <taxon>Blattodea</taxon>
        <taxon>Blattoidea</taxon>
        <taxon>Termitoidae</taxon>
        <taxon>Termopsidae</taxon>
        <taxon>Zootermopsis</taxon>
    </lineage>
</organism>
<reference evidence="1 2" key="1">
    <citation type="journal article" date="2014" name="Nat. Commun.">
        <title>Molecular traces of alternative social organization in a termite genome.</title>
        <authorList>
            <person name="Terrapon N."/>
            <person name="Li C."/>
            <person name="Robertson H.M."/>
            <person name="Ji L."/>
            <person name="Meng X."/>
            <person name="Booth W."/>
            <person name="Chen Z."/>
            <person name="Childers C.P."/>
            <person name="Glastad K.M."/>
            <person name="Gokhale K."/>
            <person name="Gowin J."/>
            <person name="Gronenberg W."/>
            <person name="Hermansen R.A."/>
            <person name="Hu H."/>
            <person name="Hunt B.G."/>
            <person name="Huylmans A.K."/>
            <person name="Khalil S.M."/>
            <person name="Mitchell R.D."/>
            <person name="Munoz-Torres M.C."/>
            <person name="Mustard J.A."/>
            <person name="Pan H."/>
            <person name="Reese J.T."/>
            <person name="Scharf M.E."/>
            <person name="Sun F."/>
            <person name="Vogel H."/>
            <person name="Xiao J."/>
            <person name="Yang W."/>
            <person name="Yang Z."/>
            <person name="Yang Z."/>
            <person name="Zhou J."/>
            <person name="Zhu J."/>
            <person name="Brent C.S."/>
            <person name="Elsik C.G."/>
            <person name="Goodisman M.A."/>
            <person name="Liberles D.A."/>
            <person name="Roe R.M."/>
            <person name="Vargo E.L."/>
            <person name="Vilcinskas A."/>
            <person name="Wang J."/>
            <person name="Bornberg-Bauer E."/>
            <person name="Korb J."/>
            <person name="Zhang G."/>
            <person name="Liebig J."/>
        </authorList>
    </citation>
    <scope>NUCLEOTIDE SEQUENCE [LARGE SCALE GENOMIC DNA]</scope>
    <source>
        <tissue evidence="1">Whole organism</tissue>
    </source>
</reference>
<keyword evidence="2" id="KW-1185">Reference proteome</keyword>
<proteinExistence type="predicted"/>
<dbReference type="AlphaFoldDB" id="A0A067QJH3"/>
<name>A0A067QJH3_ZOONE</name>
<dbReference type="EMBL" id="KK853289">
    <property type="protein sequence ID" value="KDR08928.1"/>
    <property type="molecule type" value="Genomic_DNA"/>
</dbReference>
<gene>
    <name evidence="1" type="ORF">L798_00582</name>
</gene>
<evidence type="ECO:0000313" key="2">
    <source>
        <dbReference type="Proteomes" id="UP000027135"/>
    </source>
</evidence>
<dbReference type="InParanoid" id="A0A067QJH3"/>
<accession>A0A067QJH3</accession>
<dbReference type="Proteomes" id="UP000027135">
    <property type="component" value="Unassembled WGS sequence"/>
</dbReference>